<comment type="caution">
    <text evidence="3">The sequence shown here is derived from an EMBL/GenBank/DDBJ whole genome shotgun (WGS) entry which is preliminary data.</text>
</comment>
<evidence type="ECO:0000313" key="4">
    <source>
        <dbReference type="Proteomes" id="UP000634136"/>
    </source>
</evidence>
<evidence type="ECO:0000256" key="2">
    <source>
        <dbReference type="SAM" id="Phobius"/>
    </source>
</evidence>
<dbReference type="Proteomes" id="UP000634136">
    <property type="component" value="Unassembled WGS sequence"/>
</dbReference>
<feature type="transmembrane region" description="Helical" evidence="2">
    <location>
        <begin position="222"/>
        <end position="243"/>
    </location>
</feature>
<keyword evidence="2" id="KW-0812">Transmembrane</keyword>
<evidence type="ECO:0000256" key="1">
    <source>
        <dbReference type="SAM" id="Coils"/>
    </source>
</evidence>
<dbReference type="AlphaFoldDB" id="A0A834T7V8"/>
<evidence type="ECO:0000313" key="3">
    <source>
        <dbReference type="EMBL" id="KAF7816868.1"/>
    </source>
</evidence>
<dbReference type="PANTHER" id="PTHR33874">
    <property type="entry name" value="RING FINGER PROTEIN"/>
    <property type="match status" value="1"/>
</dbReference>
<gene>
    <name evidence="3" type="ORF">G2W53_030837</name>
</gene>
<feature type="coiled-coil region" evidence="1">
    <location>
        <begin position="41"/>
        <end position="68"/>
    </location>
</feature>
<dbReference type="EMBL" id="JAAIUW010000009">
    <property type="protein sequence ID" value="KAF7816868.1"/>
    <property type="molecule type" value="Genomic_DNA"/>
</dbReference>
<organism evidence="3 4">
    <name type="scientific">Senna tora</name>
    <dbReference type="NCBI Taxonomy" id="362788"/>
    <lineage>
        <taxon>Eukaryota</taxon>
        <taxon>Viridiplantae</taxon>
        <taxon>Streptophyta</taxon>
        <taxon>Embryophyta</taxon>
        <taxon>Tracheophyta</taxon>
        <taxon>Spermatophyta</taxon>
        <taxon>Magnoliopsida</taxon>
        <taxon>eudicotyledons</taxon>
        <taxon>Gunneridae</taxon>
        <taxon>Pentapetalae</taxon>
        <taxon>rosids</taxon>
        <taxon>fabids</taxon>
        <taxon>Fabales</taxon>
        <taxon>Fabaceae</taxon>
        <taxon>Caesalpinioideae</taxon>
        <taxon>Cassia clade</taxon>
        <taxon>Senna</taxon>
    </lineage>
</organism>
<sequence>MRGHAAIEVAKTVMEVADVAWTAMECTHHHLRHHHESHGSSDEKDENLESLRSENQRLRNLLEQNLVLLHSLSQSPSFVKDCPPDLHARLVDTVKSDKYLTQLKRLQQDYIDGGNQFPFKEATELDHQTADVLININSEERPSWWVWVTDEMYPSNVEEWSGIDDENYVVIGEEHVVDGVANFMAKCILSNPKAQNLSPDELQKTLSKALGGVSKLERAVDIWHAGTMFYSLATWGLALAGLYRSRAMLKYAAKGVHAGSKLALKAL</sequence>
<reference evidence="3" key="1">
    <citation type="submission" date="2020-09" db="EMBL/GenBank/DDBJ databases">
        <title>Genome-Enabled Discovery of Anthraquinone Biosynthesis in Senna tora.</title>
        <authorList>
            <person name="Kang S.-H."/>
            <person name="Pandey R.P."/>
            <person name="Lee C.-M."/>
            <person name="Sim J.-S."/>
            <person name="Jeong J.-T."/>
            <person name="Choi B.-S."/>
            <person name="Jung M."/>
            <person name="Ginzburg D."/>
            <person name="Zhao K."/>
            <person name="Won S.Y."/>
            <person name="Oh T.-J."/>
            <person name="Yu Y."/>
            <person name="Kim N.-H."/>
            <person name="Lee O.R."/>
            <person name="Lee T.-H."/>
            <person name="Bashyal P."/>
            <person name="Kim T.-S."/>
            <person name="Lee W.-H."/>
            <person name="Kawkins C."/>
            <person name="Kim C.-K."/>
            <person name="Kim J.S."/>
            <person name="Ahn B.O."/>
            <person name="Rhee S.Y."/>
            <person name="Sohng J.K."/>
        </authorList>
    </citation>
    <scope>NUCLEOTIDE SEQUENCE</scope>
    <source>
        <tissue evidence="3">Leaf</tissue>
    </source>
</reference>
<keyword evidence="2" id="KW-0472">Membrane</keyword>
<protein>
    <submittedName>
        <fullName evidence="3">Uncharacterized protein</fullName>
    </submittedName>
</protein>
<accession>A0A834T7V8</accession>
<name>A0A834T7V8_9FABA</name>
<dbReference type="PANTHER" id="PTHR33874:SF4">
    <property type="entry name" value="EXPRESSED PROTEIN"/>
    <property type="match status" value="1"/>
</dbReference>
<keyword evidence="2" id="KW-1133">Transmembrane helix</keyword>
<keyword evidence="4" id="KW-1185">Reference proteome</keyword>
<keyword evidence="1" id="KW-0175">Coiled coil</keyword>
<proteinExistence type="predicted"/>
<dbReference type="OrthoDB" id="845076at2759"/>